<dbReference type="GO" id="GO:0016491">
    <property type="term" value="F:oxidoreductase activity"/>
    <property type="evidence" value="ECO:0007669"/>
    <property type="project" value="TreeGrafter"/>
</dbReference>
<feature type="compositionally biased region" description="Polar residues" evidence="1">
    <location>
        <begin position="21"/>
        <end position="31"/>
    </location>
</feature>
<dbReference type="Pfam" id="PF13450">
    <property type="entry name" value="NAD_binding_8"/>
    <property type="match status" value="1"/>
</dbReference>
<dbReference type="SUPFAM" id="SSF51905">
    <property type="entry name" value="FAD/NAD(P)-binding domain"/>
    <property type="match status" value="1"/>
</dbReference>
<dbReference type="EMBL" id="ML741766">
    <property type="protein sequence ID" value="KAE8332109.1"/>
    <property type="molecule type" value="Genomic_DNA"/>
</dbReference>
<sequence length="479" mass="53593">MAPKRTTEIDGNGYNSHDVPLNSQDRPTSPLVSVPRGPPELDLSRFQDESIITRDVCIIGGGSAGTYAAIRLRQMNHSVVLVEKEDHLGGHVNTYDDPETETAVDYGVLYYENLPVVRDYFDHFDIELEKISILEQNSTQHRVDLRTGAPVGPAEGNMLLALAAYTAQLLKYPYLNTGFNLPYPVPPDLLLPFGDFVKKYNLEGAVDIIAMFNQGAGDILKQTTLYMLKYFGLDVVQSALGGFLIPASHNNSELYGAAREELGEDVLLNSIVTYTYRNEEREYAYAVVETPSGAKVIRARKLIIAIPPRLDLLKGMDLDELERGLFGQFNNTCYYTALARIPGFPEDIQIVNRATDTVYQLPPQPAVYVINTTRAPRLFTILYGSKDHMTEAEVKGNMARSVMQLRNTGLQVEPPEFVQYADHSPFLLTVPPDAIRNGFYRHLNDLQGHRKTYYMSATLNTQASAQIWSFIDGLLHTSF</sequence>
<evidence type="ECO:0000313" key="3">
    <source>
        <dbReference type="Proteomes" id="UP000325945"/>
    </source>
</evidence>
<dbReference type="AlphaFoldDB" id="A0A5N6XJ19"/>
<feature type="region of interest" description="Disordered" evidence="1">
    <location>
        <begin position="1"/>
        <end position="39"/>
    </location>
</feature>
<dbReference type="PANTHER" id="PTHR42923">
    <property type="entry name" value="PROTOPORPHYRINOGEN OXIDASE"/>
    <property type="match status" value="1"/>
</dbReference>
<proteinExistence type="predicted"/>
<dbReference type="Gene3D" id="1.10.405.20">
    <property type="match status" value="1"/>
</dbReference>
<dbReference type="Gene3D" id="3.50.50.60">
    <property type="entry name" value="FAD/NAD(P)-binding domain"/>
    <property type="match status" value="1"/>
</dbReference>
<dbReference type="PANTHER" id="PTHR42923:SF26">
    <property type="entry name" value="FMN REDUCTASE LOT6, PUTATIVE (AFU_ORTHOLOGUE AFUA_7G06600)-RELATED"/>
    <property type="match status" value="1"/>
</dbReference>
<evidence type="ECO:0008006" key="4">
    <source>
        <dbReference type="Google" id="ProtNLM"/>
    </source>
</evidence>
<evidence type="ECO:0000256" key="1">
    <source>
        <dbReference type="SAM" id="MobiDB-lite"/>
    </source>
</evidence>
<dbReference type="Gene3D" id="3.30.70.1990">
    <property type="match status" value="1"/>
</dbReference>
<keyword evidence="3" id="KW-1185">Reference proteome</keyword>
<reference evidence="3" key="1">
    <citation type="submission" date="2019-04" db="EMBL/GenBank/DDBJ databases">
        <title>Friends and foes A comparative genomics studyof 23 Aspergillus species from section Flavi.</title>
        <authorList>
            <consortium name="DOE Joint Genome Institute"/>
            <person name="Kjaerbolling I."/>
            <person name="Vesth T."/>
            <person name="Frisvad J.C."/>
            <person name="Nybo J.L."/>
            <person name="Theobald S."/>
            <person name="Kildgaard S."/>
            <person name="Isbrandt T."/>
            <person name="Kuo A."/>
            <person name="Sato A."/>
            <person name="Lyhne E.K."/>
            <person name="Kogle M.E."/>
            <person name="Wiebenga A."/>
            <person name="Kun R.S."/>
            <person name="Lubbers R.J."/>
            <person name="Makela M.R."/>
            <person name="Barry K."/>
            <person name="Chovatia M."/>
            <person name="Clum A."/>
            <person name="Daum C."/>
            <person name="Haridas S."/>
            <person name="He G."/>
            <person name="LaButti K."/>
            <person name="Lipzen A."/>
            <person name="Mondo S."/>
            <person name="Riley R."/>
            <person name="Salamov A."/>
            <person name="Simmons B.A."/>
            <person name="Magnuson J.K."/>
            <person name="Henrissat B."/>
            <person name="Mortensen U.H."/>
            <person name="Larsen T.O."/>
            <person name="Devries R.P."/>
            <person name="Grigoriev I.V."/>
            <person name="Machida M."/>
            <person name="Baker S.E."/>
            <person name="Andersen M.R."/>
        </authorList>
    </citation>
    <scope>NUCLEOTIDE SEQUENCE [LARGE SCALE GENOMIC DNA]</scope>
    <source>
        <strain evidence="3">CBS 130017</strain>
    </source>
</reference>
<gene>
    <name evidence="2" type="ORF">BDV39DRAFT_200268</name>
</gene>
<name>A0A5N6XJ19_9EURO</name>
<organism evidence="2 3">
    <name type="scientific">Aspergillus sergii</name>
    <dbReference type="NCBI Taxonomy" id="1034303"/>
    <lineage>
        <taxon>Eukaryota</taxon>
        <taxon>Fungi</taxon>
        <taxon>Dikarya</taxon>
        <taxon>Ascomycota</taxon>
        <taxon>Pezizomycotina</taxon>
        <taxon>Eurotiomycetes</taxon>
        <taxon>Eurotiomycetidae</taxon>
        <taxon>Eurotiales</taxon>
        <taxon>Aspergillaceae</taxon>
        <taxon>Aspergillus</taxon>
        <taxon>Aspergillus subgen. Circumdati</taxon>
    </lineage>
</organism>
<dbReference type="Proteomes" id="UP000325945">
    <property type="component" value="Unassembled WGS sequence"/>
</dbReference>
<dbReference type="InterPro" id="IPR050464">
    <property type="entry name" value="Zeta_carotene_desat/Oxidored"/>
</dbReference>
<dbReference type="InterPro" id="IPR036188">
    <property type="entry name" value="FAD/NAD-bd_sf"/>
</dbReference>
<accession>A0A5N6XJ19</accession>
<protein>
    <recommendedName>
        <fullName evidence="4">Amine oxidase domain-containing protein</fullName>
    </recommendedName>
</protein>
<evidence type="ECO:0000313" key="2">
    <source>
        <dbReference type="EMBL" id="KAE8332109.1"/>
    </source>
</evidence>